<keyword evidence="3" id="KW-0285">Flavoprotein</keyword>
<dbReference type="GO" id="GO:0003995">
    <property type="term" value="F:acyl-CoA dehydrogenase activity"/>
    <property type="evidence" value="ECO:0007669"/>
    <property type="project" value="InterPro"/>
</dbReference>
<organism evidence="8 9">
    <name type="scientific">Candidula unifasciata</name>
    <dbReference type="NCBI Taxonomy" id="100452"/>
    <lineage>
        <taxon>Eukaryota</taxon>
        <taxon>Metazoa</taxon>
        <taxon>Spiralia</taxon>
        <taxon>Lophotrochozoa</taxon>
        <taxon>Mollusca</taxon>
        <taxon>Gastropoda</taxon>
        <taxon>Heterobranchia</taxon>
        <taxon>Euthyneura</taxon>
        <taxon>Panpulmonata</taxon>
        <taxon>Eupulmonata</taxon>
        <taxon>Stylommatophora</taxon>
        <taxon>Helicina</taxon>
        <taxon>Helicoidea</taxon>
        <taxon>Geomitridae</taxon>
        <taxon>Candidula</taxon>
    </lineage>
</organism>
<evidence type="ECO:0000259" key="7">
    <source>
        <dbReference type="Pfam" id="PF02771"/>
    </source>
</evidence>
<accession>A0A8S4A025</accession>
<evidence type="ECO:0008006" key="10">
    <source>
        <dbReference type="Google" id="ProtNLM"/>
    </source>
</evidence>
<comment type="caution">
    <text evidence="8">The sequence shown here is derived from an EMBL/GenBank/DDBJ whole genome shotgun (WGS) entry which is preliminary data.</text>
</comment>
<evidence type="ECO:0000256" key="1">
    <source>
        <dbReference type="ARBA" id="ARBA00001974"/>
    </source>
</evidence>
<dbReference type="EMBL" id="CAJHNH020006412">
    <property type="protein sequence ID" value="CAG5133700.1"/>
    <property type="molecule type" value="Genomic_DNA"/>
</dbReference>
<evidence type="ECO:0000256" key="4">
    <source>
        <dbReference type="ARBA" id="ARBA00022827"/>
    </source>
</evidence>
<feature type="non-terminal residue" evidence="8">
    <location>
        <position position="1"/>
    </location>
</feature>
<feature type="domain" description="Acyl-CoA dehydrogenase/oxidase N-terminal" evidence="7">
    <location>
        <begin position="154"/>
        <end position="242"/>
    </location>
</feature>
<reference evidence="8" key="1">
    <citation type="submission" date="2021-04" db="EMBL/GenBank/DDBJ databases">
        <authorList>
            <consortium name="Molecular Ecology Group"/>
        </authorList>
    </citation>
    <scope>NUCLEOTIDE SEQUENCE</scope>
</reference>
<dbReference type="InterPro" id="IPR013786">
    <property type="entry name" value="AcylCoA_DH/ox_N"/>
</dbReference>
<evidence type="ECO:0000256" key="3">
    <source>
        <dbReference type="ARBA" id="ARBA00022630"/>
    </source>
</evidence>
<dbReference type="PANTHER" id="PTHR43884">
    <property type="entry name" value="ACYL-COA DEHYDROGENASE"/>
    <property type="match status" value="1"/>
</dbReference>
<gene>
    <name evidence="8" type="ORF">CUNI_LOCUS19258</name>
</gene>
<dbReference type="InterPro" id="IPR046373">
    <property type="entry name" value="Acyl-CoA_Oxase/DH_mid-dom_sf"/>
</dbReference>
<name>A0A8S4A025_9EUPU</name>
<evidence type="ECO:0000256" key="2">
    <source>
        <dbReference type="ARBA" id="ARBA00009347"/>
    </source>
</evidence>
<evidence type="ECO:0000256" key="5">
    <source>
        <dbReference type="ARBA" id="ARBA00023002"/>
    </source>
</evidence>
<dbReference type="SUPFAM" id="SSF56645">
    <property type="entry name" value="Acyl-CoA dehydrogenase NM domain-like"/>
    <property type="match status" value="1"/>
</dbReference>
<dbReference type="InterPro" id="IPR037069">
    <property type="entry name" value="AcylCoA_DH/ox_N_sf"/>
</dbReference>
<dbReference type="OrthoDB" id="2588832at2759"/>
<comment type="cofactor">
    <cofactor evidence="1">
        <name>FAD</name>
        <dbReference type="ChEBI" id="CHEBI:57692"/>
    </cofactor>
</comment>
<sequence length="304" mass="33601">MVLQSSSGLWLAELSLSSRFIRNFFRKGLCPPNFTCKNSNPRVYHLRLLADRQVSHYWRLIRHHAQRFYASGSGSSVVDKHKSDAVTQKEPLGEVGTFKAELKPKLTEPLVQNFFLGKLDPIFLVYPQVSKQELEQINELVAPIERFYDTLDSRSIDENAKIPDDVLQQVKDLGLFGLLIPEQYGGLGLNAVQYARVNEVTGRDGAIAVTLAAHQSIGLKAILLAGTEEQKQKYLPKLATGEHIAAFCLTEPSSGSDAASIQSKATLSEDGKTWHLTGSKLWISNGGIADVFTVFAKTDVTTLE</sequence>
<dbReference type="InterPro" id="IPR006091">
    <property type="entry name" value="Acyl-CoA_Oxase/DH_mid-dom"/>
</dbReference>
<dbReference type="Pfam" id="PF02770">
    <property type="entry name" value="Acyl-CoA_dh_M"/>
    <property type="match status" value="1"/>
</dbReference>
<dbReference type="PANTHER" id="PTHR43884:SF9">
    <property type="entry name" value="COMPLEX I ASSEMBLY FACTOR ACAD9, MITOCHONDRIAL"/>
    <property type="match status" value="1"/>
</dbReference>
<dbReference type="InterPro" id="IPR006089">
    <property type="entry name" value="Acyl-CoA_DH_CS"/>
</dbReference>
<evidence type="ECO:0000259" key="6">
    <source>
        <dbReference type="Pfam" id="PF02770"/>
    </source>
</evidence>
<evidence type="ECO:0000313" key="9">
    <source>
        <dbReference type="Proteomes" id="UP000678393"/>
    </source>
</evidence>
<feature type="domain" description="Acyl-CoA oxidase/dehydrogenase middle" evidence="6">
    <location>
        <begin position="246"/>
        <end position="298"/>
    </location>
</feature>
<dbReference type="AlphaFoldDB" id="A0A8S4A025"/>
<dbReference type="PROSITE" id="PS00072">
    <property type="entry name" value="ACYL_COA_DH_1"/>
    <property type="match status" value="1"/>
</dbReference>
<keyword evidence="9" id="KW-1185">Reference proteome</keyword>
<dbReference type="FunFam" id="1.10.540.10:FF:000001">
    <property type="entry name" value="Very long-chain-specific acyl-CoA dehydrogenase, mitochondrial"/>
    <property type="match status" value="1"/>
</dbReference>
<proteinExistence type="inferred from homology"/>
<dbReference type="Gene3D" id="2.40.110.10">
    <property type="entry name" value="Butyryl-CoA Dehydrogenase, subunit A, domain 2"/>
    <property type="match status" value="1"/>
</dbReference>
<comment type="similarity">
    <text evidence="2">Belongs to the acyl-CoA dehydrogenase family.</text>
</comment>
<keyword evidence="4" id="KW-0274">FAD</keyword>
<dbReference type="Proteomes" id="UP000678393">
    <property type="component" value="Unassembled WGS sequence"/>
</dbReference>
<dbReference type="GO" id="GO:0050660">
    <property type="term" value="F:flavin adenine dinucleotide binding"/>
    <property type="evidence" value="ECO:0007669"/>
    <property type="project" value="InterPro"/>
</dbReference>
<keyword evidence="5" id="KW-0560">Oxidoreductase</keyword>
<evidence type="ECO:0000313" key="8">
    <source>
        <dbReference type="EMBL" id="CAG5133700.1"/>
    </source>
</evidence>
<dbReference type="Gene3D" id="1.10.540.10">
    <property type="entry name" value="Acyl-CoA dehydrogenase/oxidase, N-terminal domain"/>
    <property type="match status" value="1"/>
</dbReference>
<protein>
    <recommendedName>
        <fullName evidence="10">Acyl-CoA dehydrogenase</fullName>
    </recommendedName>
</protein>
<dbReference type="Pfam" id="PF02771">
    <property type="entry name" value="Acyl-CoA_dh_N"/>
    <property type="match status" value="1"/>
</dbReference>
<dbReference type="InterPro" id="IPR009100">
    <property type="entry name" value="AcylCoA_DH/oxidase_NM_dom_sf"/>
</dbReference>